<feature type="transmembrane region" description="Helical" evidence="1">
    <location>
        <begin position="16"/>
        <end position="37"/>
    </location>
</feature>
<reference evidence="2" key="1">
    <citation type="submission" date="2016-01" db="EMBL/GenBank/DDBJ databases">
        <authorList>
            <person name="Peeters C."/>
        </authorList>
    </citation>
    <scope>NUCLEOTIDE SEQUENCE</scope>
    <source>
        <strain evidence="2">LMG 29321</strain>
    </source>
</reference>
<comment type="caution">
    <text evidence="2">The sequence shown here is derived from an EMBL/GenBank/DDBJ whole genome shotgun (WGS) entry which is preliminary data.</text>
</comment>
<keyword evidence="3" id="KW-1185">Reference proteome</keyword>
<dbReference type="AlphaFoldDB" id="A0A158E4F3"/>
<dbReference type="Proteomes" id="UP000071859">
    <property type="component" value="Unassembled WGS sequence"/>
</dbReference>
<dbReference type="InterPro" id="IPR037185">
    <property type="entry name" value="EmrE-like"/>
</dbReference>
<evidence type="ECO:0000313" key="3">
    <source>
        <dbReference type="Proteomes" id="UP000071859"/>
    </source>
</evidence>
<keyword evidence="1" id="KW-1133">Transmembrane helix</keyword>
<evidence type="ECO:0000313" key="2">
    <source>
        <dbReference type="EMBL" id="SAL01684.1"/>
    </source>
</evidence>
<organism evidence="2 3">
    <name type="scientific">Caballeronia calidae</name>
    <dbReference type="NCBI Taxonomy" id="1777139"/>
    <lineage>
        <taxon>Bacteria</taxon>
        <taxon>Pseudomonadati</taxon>
        <taxon>Pseudomonadota</taxon>
        <taxon>Betaproteobacteria</taxon>
        <taxon>Burkholderiales</taxon>
        <taxon>Burkholderiaceae</taxon>
        <taxon>Caballeronia</taxon>
    </lineage>
</organism>
<evidence type="ECO:0000256" key="1">
    <source>
        <dbReference type="SAM" id="Phobius"/>
    </source>
</evidence>
<dbReference type="EMBL" id="FCOX02000046">
    <property type="protein sequence ID" value="SAL01684.1"/>
    <property type="molecule type" value="Genomic_DNA"/>
</dbReference>
<feature type="transmembrane region" description="Helical" evidence="1">
    <location>
        <begin position="73"/>
        <end position="92"/>
    </location>
</feature>
<evidence type="ECO:0008006" key="4">
    <source>
        <dbReference type="Google" id="ProtNLM"/>
    </source>
</evidence>
<gene>
    <name evidence="2" type="ORF">AWB78_06186</name>
</gene>
<protein>
    <recommendedName>
        <fullName evidence="4">EamA-like transporter family protein</fullName>
    </recommendedName>
</protein>
<dbReference type="SUPFAM" id="SSF103481">
    <property type="entry name" value="Multidrug resistance efflux transporter EmrE"/>
    <property type="match status" value="1"/>
</dbReference>
<name>A0A158E4F3_9BURK</name>
<sequence>MASLALPYNWVSPHDAFDAVAIAALGVFGGLGHYCLVRAFELALALFVSPFNYAQIVGAAALGFSFFGQLPDAPTFLGTLVIIGSGMFFFFAPRTISQSSDQ</sequence>
<keyword evidence="1" id="KW-0812">Transmembrane</keyword>
<accession>A0A158E4F3</accession>
<proteinExistence type="predicted"/>
<feature type="transmembrane region" description="Helical" evidence="1">
    <location>
        <begin position="44"/>
        <end position="67"/>
    </location>
</feature>
<keyword evidence="1" id="KW-0472">Membrane</keyword>